<evidence type="ECO:0000313" key="2">
    <source>
        <dbReference type="EMBL" id="BES91946.1"/>
    </source>
</evidence>
<organism evidence="2 3">
    <name type="scientific">Nesidiocoris tenuis</name>
    <dbReference type="NCBI Taxonomy" id="355587"/>
    <lineage>
        <taxon>Eukaryota</taxon>
        <taxon>Metazoa</taxon>
        <taxon>Ecdysozoa</taxon>
        <taxon>Arthropoda</taxon>
        <taxon>Hexapoda</taxon>
        <taxon>Insecta</taxon>
        <taxon>Pterygota</taxon>
        <taxon>Neoptera</taxon>
        <taxon>Paraneoptera</taxon>
        <taxon>Hemiptera</taxon>
        <taxon>Heteroptera</taxon>
        <taxon>Panheteroptera</taxon>
        <taxon>Cimicomorpha</taxon>
        <taxon>Miridae</taxon>
        <taxon>Dicyphina</taxon>
        <taxon>Nesidiocoris</taxon>
    </lineage>
</organism>
<sequence length="110" mass="12477">MGDEVDIHTLFNCTVLVVGRDLLAGLNRSEILGIIGRVVEEDNTRETRDFLRECILKEPPSHVLLWWEKLAWIIVFVSMVVVATFGNTVVIWIVLGKQHPKSSSMRTGLF</sequence>
<keyword evidence="1" id="KW-0812">Transmembrane</keyword>
<accession>A0ABN7AI62</accession>
<reference evidence="2 3" key="1">
    <citation type="submission" date="2023-09" db="EMBL/GenBank/DDBJ databases">
        <title>Nesidiocoris tenuis whole genome shotgun sequence.</title>
        <authorList>
            <person name="Shibata T."/>
            <person name="Shimoda M."/>
            <person name="Kobayashi T."/>
            <person name="Uehara T."/>
        </authorList>
    </citation>
    <scope>NUCLEOTIDE SEQUENCE [LARGE SCALE GENOMIC DNA]</scope>
    <source>
        <strain evidence="2 3">Japan</strain>
    </source>
</reference>
<keyword evidence="2" id="KW-0675">Receptor</keyword>
<evidence type="ECO:0000313" key="3">
    <source>
        <dbReference type="Proteomes" id="UP001307889"/>
    </source>
</evidence>
<name>A0ABN7AI62_9HEMI</name>
<evidence type="ECO:0000256" key="1">
    <source>
        <dbReference type="SAM" id="Phobius"/>
    </source>
</evidence>
<dbReference type="Proteomes" id="UP001307889">
    <property type="component" value="Chromosome 3"/>
</dbReference>
<dbReference type="EMBL" id="AP028911">
    <property type="protein sequence ID" value="BES91946.1"/>
    <property type="molecule type" value="Genomic_DNA"/>
</dbReference>
<feature type="transmembrane region" description="Helical" evidence="1">
    <location>
        <begin position="70"/>
        <end position="95"/>
    </location>
</feature>
<keyword evidence="1" id="KW-1133">Transmembrane helix</keyword>
<keyword evidence="3" id="KW-1185">Reference proteome</keyword>
<gene>
    <name evidence="2" type="ORF">NTJ_04754</name>
</gene>
<proteinExistence type="predicted"/>
<protein>
    <submittedName>
        <fullName evidence="2">Receptor</fullName>
    </submittedName>
</protein>
<keyword evidence="1" id="KW-0472">Membrane</keyword>